<dbReference type="InterPro" id="IPR002010">
    <property type="entry name" value="T3SS_IM_R"/>
</dbReference>
<keyword evidence="5 8" id="KW-1133">Transmembrane helix</keyword>
<evidence type="ECO:0000313" key="10">
    <source>
        <dbReference type="Proteomes" id="UP000256838"/>
    </source>
</evidence>
<dbReference type="AlphaFoldDB" id="A0A3D8JVY1"/>
<comment type="subcellular location">
    <subcellularLocation>
        <location evidence="1">Cell membrane</location>
        <topology evidence="1">Multi-pass membrane protein</topology>
    </subcellularLocation>
</comment>
<comment type="caution">
    <text evidence="9">The sequence shown here is derived from an EMBL/GenBank/DDBJ whole genome shotgun (WGS) entry which is preliminary data.</text>
</comment>
<dbReference type="OrthoDB" id="9153610at2"/>
<evidence type="ECO:0000256" key="2">
    <source>
        <dbReference type="ARBA" id="ARBA00009772"/>
    </source>
</evidence>
<protein>
    <recommendedName>
        <fullName evidence="11">EscT/YscT/HrcT family type III secretion system export apparatus protein</fullName>
    </recommendedName>
</protein>
<keyword evidence="4 8" id="KW-0812">Transmembrane</keyword>
<keyword evidence="3" id="KW-1003">Cell membrane</keyword>
<gene>
    <name evidence="9" type="ORF">DWV00_20030</name>
</gene>
<dbReference type="PANTHER" id="PTHR30065:SF1">
    <property type="entry name" value="SURFACE PRESENTATION OF ANTIGENS PROTEIN SPAR"/>
    <property type="match status" value="1"/>
</dbReference>
<evidence type="ECO:0000256" key="1">
    <source>
        <dbReference type="ARBA" id="ARBA00004651"/>
    </source>
</evidence>
<dbReference type="GO" id="GO:0005886">
    <property type="term" value="C:plasma membrane"/>
    <property type="evidence" value="ECO:0007669"/>
    <property type="project" value="UniProtKB-SubCell"/>
</dbReference>
<reference evidence="9 10" key="1">
    <citation type="submission" date="2018-08" db="EMBL/GenBank/DDBJ databases">
        <title>Paraburkholderia sp. DHOM06 isolated from forest soil.</title>
        <authorList>
            <person name="Gao Z.-H."/>
            <person name="Qiu L.-H."/>
        </authorList>
    </citation>
    <scope>NUCLEOTIDE SEQUENCE [LARGE SCALE GENOMIC DNA]</scope>
    <source>
        <strain evidence="9 10">DHOM06</strain>
    </source>
</reference>
<organism evidence="9 10">
    <name type="scientific">Trinickia dinghuensis</name>
    <dbReference type="NCBI Taxonomy" id="2291023"/>
    <lineage>
        <taxon>Bacteria</taxon>
        <taxon>Pseudomonadati</taxon>
        <taxon>Pseudomonadota</taxon>
        <taxon>Betaproteobacteria</taxon>
        <taxon>Burkholderiales</taxon>
        <taxon>Burkholderiaceae</taxon>
        <taxon>Trinickia</taxon>
    </lineage>
</organism>
<comment type="similarity">
    <text evidence="2">Belongs to the FliR/MopE/SpaR family.</text>
</comment>
<dbReference type="RefSeq" id="WP_147297944.1">
    <property type="nucleotide sequence ID" value="NZ_QRGA01000011.1"/>
</dbReference>
<feature type="transmembrane region" description="Helical" evidence="8">
    <location>
        <begin position="177"/>
        <end position="206"/>
    </location>
</feature>
<sequence length="287" mass="29905">MTGPVEFALPFVSALGLSAVRWLPTILLVPLFAGHALGGTARAVVMLALALPAAHGIAAELARAPLPLVQWLALAAKEAALGSVLAALIAVPFWAIEAAGTYLDYQRGGNPQALDPAMAVETSVLGIMLRQALIVFVIHSGGLHAVFDIVAASYAVWPALADPPPIGPSVWEPFGALLAATMRFALILAAPYLLALAAIEACFAVLSRVNAKFPAYVAALPFKSVVLMCLLALTLPRLLTAAGDVVDRHAVEVRQTLREAAGSASARSVSRDGSGEENGRPMIRNTR</sequence>
<evidence type="ECO:0000256" key="4">
    <source>
        <dbReference type="ARBA" id="ARBA00022692"/>
    </source>
</evidence>
<proteinExistence type="inferred from homology"/>
<evidence type="ECO:0008006" key="11">
    <source>
        <dbReference type="Google" id="ProtNLM"/>
    </source>
</evidence>
<evidence type="ECO:0000256" key="5">
    <source>
        <dbReference type="ARBA" id="ARBA00022989"/>
    </source>
</evidence>
<accession>A0A3D8JVY1</accession>
<feature type="compositionally biased region" description="Basic and acidic residues" evidence="7">
    <location>
        <begin position="269"/>
        <end position="279"/>
    </location>
</feature>
<evidence type="ECO:0000256" key="7">
    <source>
        <dbReference type="SAM" id="MobiDB-lite"/>
    </source>
</evidence>
<feature type="region of interest" description="Disordered" evidence="7">
    <location>
        <begin position="262"/>
        <end position="287"/>
    </location>
</feature>
<dbReference type="EMBL" id="QRGA01000011">
    <property type="protein sequence ID" value="RDU96952.1"/>
    <property type="molecule type" value="Genomic_DNA"/>
</dbReference>
<name>A0A3D8JVY1_9BURK</name>
<evidence type="ECO:0000313" key="9">
    <source>
        <dbReference type="EMBL" id="RDU96952.1"/>
    </source>
</evidence>
<feature type="transmembrane region" description="Helical" evidence="8">
    <location>
        <begin position="213"/>
        <end position="235"/>
    </location>
</feature>
<feature type="transmembrane region" description="Helical" evidence="8">
    <location>
        <begin position="133"/>
        <end position="157"/>
    </location>
</feature>
<keyword evidence="10" id="KW-1185">Reference proteome</keyword>
<feature type="transmembrane region" description="Helical" evidence="8">
    <location>
        <begin position="79"/>
        <end position="96"/>
    </location>
</feature>
<evidence type="ECO:0000256" key="8">
    <source>
        <dbReference type="SAM" id="Phobius"/>
    </source>
</evidence>
<evidence type="ECO:0000256" key="6">
    <source>
        <dbReference type="ARBA" id="ARBA00023136"/>
    </source>
</evidence>
<dbReference type="Pfam" id="PF01311">
    <property type="entry name" value="Bac_export_1"/>
    <property type="match status" value="1"/>
</dbReference>
<dbReference type="GO" id="GO:0006605">
    <property type="term" value="P:protein targeting"/>
    <property type="evidence" value="ECO:0007669"/>
    <property type="project" value="InterPro"/>
</dbReference>
<dbReference type="PRINTS" id="PR00953">
    <property type="entry name" value="TYPE3IMRPROT"/>
</dbReference>
<dbReference type="PANTHER" id="PTHR30065">
    <property type="entry name" value="FLAGELLAR BIOSYNTHETIC PROTEIN FLIR"/>
    <property type="match status" value="1"/>
</dbReference>
<dbReference type="Proteomes" id="UP000256838">
    <property type="component" value="Unassembled WGS sequence"/>
</dbReference>
<feature type="transmembrane region" description="Helical" evidence="8">
    <location>
        <begin position="12"/>
        <end position="33"/>
    </location>
</feature>
<keyword evidence="6 8" id="KW-0472">Membrane</keyword>
<feature type="transmembrane region" description="Helical" evidence="8">
    <location>
        <begin position="40"/>
        <end position="59"/>
    </location>
</feature>
<evidence type="ECO:0000256" key="3">
    <source>
        <dbReference type="ARBA" id="ARBA00022475"/>
    </source>
</evidence>